<dbReference type="GO" id="GO:0008033">
    <property type="term" value="P:tRNA processing"/>
    <property type="evidence" value="ECO:0007669"/>
    <property type="project" value="UniProtKB-KW"/>
</dbReference>
<comment type="similarity">
    <text evidence="1">Belongs to the pseudouridine synthase TruD family.</text>
</comment>
<keyword evidence="6" id="KW-1185">Reference proteome</keyword>
<evidence type="ECO:0000256" key="1">
    <source>
        <dbReference type="ARBA" id="ARBA00007953"/>
    </source>
</evidence>
<dbReference type="SUPFAM" id="SSF55120">
    <property type="entry name" value="Pseudouridine synthase"/>
    <property type="match status" value="1"/>
</dbReference>
<dbReference type="Proteomes" id="UP000254575">
    <property type="component" value="Unassembled WGS sequence"/>
</dbReference>
<proteinExistence type="inferred from homology"/>
<dbReference type="InterPro" id="IPR001656">
    <property type="entry name" value="PsdUridine_synth_TruD"/>
</dbReference>
<dbReference type="GO" id="GO:0160150">
    <property type="term" value="F:tRNA pseudouridine(13) synthase activity"/>
    <property type="evidence" value="ECO:0007669"/>
    <property type="project" value="UniProtKB-EC"/>
</dbReference>
<evidence type="ECO:0000313" key="5">
    <source>
        <dbReference type="EMBL" id="SUO98114.1"/>
    </source>
</evidence>
<dbReference type="PANTHER" id="PTHR47811">
    <property type="entry name" value="TRNA PSEUDOURIDINE SYNTHASE D"/>
    <property type="match status" value="1"/>
</dbReference>
<dbReference type="InterPro" id="IPR011760">
    <property type="entry name" value="PsdUridine_synth_TruD_insert"/>
</dbReference>
<keyword evidence="3 5" id="KW-0413">Isomerase</keyword>
<reference evidence="5 6" key="1">
    <citation type="submission" date="2018-06" db="EMBL/GenBank/DDBJ databases">
        <authorList>
            <consortium name="Pathogen Informatics"/>
            <person name="Doyle S."/>
        </authorList>
    </citation>
    <scope>NUCLEOTIDE SEQUENCE [LARGE SCALE GENOMIC DNA]</scope>
    <source>
        <strain evidence="5 6">NCTC10717</strain>
    </source>
</reference>
<dbReference type="PROSITE" id="PS01268">
    <property type="entry name" value="UPF0024"/>
    <property type="match status" value="1"/>
</dbReference>
<dbReference type="Gene3D" id="3.30.2350.20">
    <property type="entry name" value="TruD, catalytic domain"/>
    <property type="match status" value="1"/>
</dbReference>
<dbReference type="Gene3D" id="3.30.2340.10">
    <property type="entry name" value="TruD, insertion domain"/>
    <property type="match status" value="1"/>
</dbReference>
<evidence type="ECO:0000313" key="6">
    <source>
        <dbReference type="Proteomes" id="UP000254575"/>
    </source>
</evidence>
<name>A0A380N0U8_9GAMM</name>
<dbReference type="OrthoDB" id="1550679at2"/>
<dbReference type="InterPro" id="IPR042214">
    <property type="entry name" value="TruD_catalytic"/>
</dbReference>
<keyword evidence="2" id="KW-0819">tRNA processing</keyword>
<dbReference type="AlphaFoldDB" id="A0A380N0U8"/>
<dbReference type="Pfam" id="PF01142">
    <property type="entry name" value="TruD"/>
    <property type="match status" value="2"/>
</dbReference>
<dbReference type="GO" id="GO:0003723">
    <property type="term" value="F:RNA binding"/>
    <property type="evidence" value="ECO:0007669"/>
    <property type="project" value="InterPro"/>
</dbReference>
<evidence type="ECO:0000256" key="2">
    <source>
        <dbReference type="ARBA" id="ARBA00022694"/>
    </source>
</evidence>
<organism evidence="5 6">
    <name type="scientific">Suttonella indologenes</name>
    <dbReference type="NCBI Taxonomy" id="13276"/>
    <lineage>
        <taxon>Bacteria</taxon>
        <taxon>Pseudomonadati</taxon>
        <taxon>Pseudomonadota</taxon>
        <taxon>Gammaproteobacteria</taxon>
        <taxon>Cardiobacteriales</taxon>
        <taxon>Cardiobacteriaceae</taxon>
        <taxon>Suttonella</taxon>
    </lineage>
</organism>
<dbReference type="InterPro" id="IPR050170">
    <property type="entry name" value="TruD_pseudoU_synthase"/>
</dbReference>
<dbReference type="PROSITE" id="PS50984">
    <property type="entry name" value="TRUD"/>
    <property type="match status" value="1"/>
</dbReference>
<dbReference type="GO" id="GO:0001522">
    <property type="term" value="P:pseudouridine synthesis"/>
    <property type="evidence" value="ECO:0007669"/>
    <property type="project" value="InterPro"/>
</dbReference>
<dbReference type="EC" id="5.4.99.27" evidence="5"/>
<dbReference type="InterPro" id="IPR020119">
    <property type="entry name" value="PsdUridine_synth_TruD_CS"/>
</dbReference>
<gene>
    <name evidence="5" type="primary">truD</name>
    <name evidence="5" type="ORF">NCTC10717_01855</name>
</gene>
<accession>A0A380N0U8</accession>
<dbReference type="EMBL" id="UHIA01000004">
    <property type="protein sequence ID" value="SUO98114.1"/>
    <property type="molecule type" value="Genomic_DNA"/>
</dbReference>
<dbReference type="CDD" id="cd01291">
    <property type="entry name" value="PseudoU_synth"/>
    <property type="match status" value="1"/>
</dbReference>
<evidence type="ECO:0000256" key="3">
    <source>
        <dbReference type="ARBA" id="ARBA00023235"/>
    </source>
</evidence>
<sequence>MTKPIIKQSPADFYVEERLHFPLEGSGEHLWLLIEKSGMNTVYLKRQIARLSGCPQKDIGHSGLKDRRAITRQWLSLPLKYVASLPEEQRLESEYWRIIDKQVHSRKLRIGSHRENFFRIIIRRIAAERRMAIEEQLATIQAQGFPNYFGEQRFGSNNLAQAQQWVARGVLPKKPEERSRVLSTLRAALFNAQLAARVANHSWHRLIAGDRAMLSGSHSHFAVEQLDEDLIARTASGDLSPAGYLPGKSEIVLQTQAAAIAAQALADWEKENRYLCQYMQGDWRALRVLPQQLQWQWQDAQTLTLSFLLPSGAFATALIAHLLPDYQEAEDISHD</sequence>
<evidence type="ECO:0000259" key="4">
    <source>
        <dbReference type="PROSITE" id="PS50984"/>
    </source>
</evidence>
<dbReference type="InterPro" id="IPR043165">
    <property type="entry name" value="TruD_insert_sf"/>
</dbReference>
<dbReference type="InterPro" id="IPR020103">
    <property type="entry name" value="PsdUridine_synth_cat_dom_sf"/>
</dbReference>
<feature type="domain" description="TRUD" evidence="4">
    <location>
        <begin position="144"/>
        <end position="288"/>
    </location>
</feature>
<dbReference type="PANTHER" id="PTHR47811:SF1">
    <property type="entry name" value="TRNA PSEUDOURIDINE SYNTHASE D"/>
    <property type="match status" value="1"/>
</dbReference>
<protein>
    <submittedName>
        <fullName evidence="5">tRNA pseudouridine synthase D</fullName>
        <ecNumber evidence="5">5.4.99.27</ecNumber>
    </submittedName>
</protein>
<dbReference type="GO" id="GO:0005829">
    <property type="term" value="C:cytosol"/>
    <property type="evidence" value="ECO:0007669"/>
    <property type="project" value="TreeGrafter"/>
</dbReference>
<dbReference type="RefSeq" id="WP_115218983.1">
    <property type="nucleotide sequence ID" value="NZ_UHIA01000004.1"/>
</dbReference>